<evidence type="ECO:0000313" key="5">
    <source>
        <dbReference type="Proteomes" id="UP001172681"/>
    </source>
</evidence>
<dbReference type="GO" id="GO:0016787">
    <property type="term" value="F:hydrolase activity"/>
    <property type="evidence" value="ECO:0007669"/>
    <property type="project" value="UniProtKB-KW"/>
</dbReference>
<dbReference type="EMBL" id="JAPDRN010000010">
    <property type="protein sequence ID" value="KAJ9642132.1"/>
    <property type="molecule type" value="Genomic_DNA"/>
</dbReference>
<dbReference type="SUPFAM" id="SSF52499">
    <property type="entry name" value="Isochorismatase-like hydrolases"/>
    <property type="match status" value="1"/>
</dbReference>
<dbReference type="AlphaFoldDB" id="A0AA38YBA3"/>
<dbReference type="CDD" id="cd00431">
    <property type="entry name" value="cysteine_hydrolases"/>
    <property type="match status" value="1"/>
</dbReference>
<protein>
    <recommendedName>
        <fullName evidence="3">Isochorismatase-like domain-containing protein</fullName>
    </recommendedName>
</protein>
<dbReference type="PANTHER" id="PTHR43540">
    <property type="entry name" value="PEROXYUREIDOACRYLATE/UREIDOACRYLATE AMIDOHYDROLASE-RELATED"/>
    <property type="match status" value="1"/>
</dbReference>
<dbReference type="Gene3D" id="3.40.50.850">
    <property type="entry name" value="Isochorismatase-like"/>
    <property type="match status" value="1"/>
</dbReference>
<evidence type="ECO:0000313" key="4">
    <source>
        <dbReference type="EMBL" id="KAJ9642132.1"/>
    </source>
</evidence>
<keyword evidence="2" id="KW-0378">Hydrolase</keyword>
<dbReference type="Pfam" id="PF00857">
    <property type="entry name" value="Isochorismatase"/>
    <property type="match status" value="1"/>
</dbReference>
<comment type="caution">
    <text evidence="4">The sequence shown here is derived from an EMBL/GenBank/DDBJ whole genome shotgun (WGS) entry which is preliminary data.</text>
</comment>
<dbReference type="InterPro" id="IPR050272">
    <property type="entry name" value="Isochorismatase-like_hydrls"/>
</dbReference>
<organism evidence="4 5">
    <name type="scientific">Knufia peltigerae</name>
    <dbReference type="NCBI Taxonomy" id="1002370"/>
    <lineage>
        <taxon>Eukaryota</taxon>
        <taxon>Fungi</taxon>
        <taxon>Dikarya</taxon>
        <taxon>Ascomycota</taxon>
        <taxon>Pezizomycotina</taxon>
        <taxon>Eurotiomycetes</taxon>
        <taxon>Chaetothyriomycetidae</taxon>
        <taxon>Chaetothyriales</taxon>
        <taxon>Trichomeriaceae</taxon>
        <taxon>Knufia</taxon>
    </lineage>
</organism>
<reference evidence="4" key="1">
    <citation type="submission" date="2022-10" db="EMBL/GenBank/DDBJ databases">
        <title>Culturing micro-colonial fungi from biological soil crusts in the Mojave desert and describing Neophaeococcomyces mojavensis, and introducing the new genera and species Taxawa tesnikishii.</title>
        <authorList>
            <person name="Kurbessoian T."/>
            <person name="Stajich J.E."/>
        </authorList>
    </citation>
    <scope>NUCLEOTIDE SEQUENCE</scope>
    <source>
        <strain evidence="4">TK_35</strain>
    </source>
</reference>
<evidence type="ECO:0000259" key="3">
    <source>
        <dbReference type="Pfam" id="PF00857"/>
    </source>
</evidence>
<dbReference type="InterPro" id="IPR000868">
    <property type="entry name" value="Isochorismatase-like_dom"/>
</dbReference>
<name>A0AA38YBA3_9EURO</name>
<dbReference type="Proteomes" id="UP001172681">
    <property type="component" value="Unassembled WGS sequence"/>
</dbReference>
<feature type="domain" description="Isochorismatase-like" evidence="3">
    <location>
        <begin position="25"/>
        <end position="186"/>
    </location>
</feature>
<proteinExistence type="inferred from homology"/>
<keyword evidence="5" id="KW-1185">Reference proteome</keyword>
<accession>A0AA38YBA3</accession>
<dbReference type="InterPro" id="IPR036380">
    <property type="entry name" value="Isochorismatase-like_sf"/>
</dbReference>
<sequence>MSYGSRAILSSTDVSSPLSVSPSETALLLLDYQNIAVSRLVDAAPVVLNVARQMRDWALSKDMVVYHCLVDTTPGNRPSPRNRMSLKWRMYEDKFASMPALGYEADVLSPIDPGRERMVVRPPGTVSALESAGLLDELGQRGVKSLMLCGLTTSGCVLSTARQATDRGFIVTVVEDACFDPVPGLHGILSAHVLPATAHVAISGELRDAWKVL</sequence>
<dbReference type="PANTHER" id="PTHR43540:SF1">
    <property type="entry name" value="ISOCHORISMATASE HYDROLASE"/>
    <property type="match status" value="1"/>
</dbReference>
<gene>
    <name evidence="4" type="ORF">H2204_002501</name>
</gene>
<comment type="similarity">
    <text evidence="1">Belongs to the isochorismatase family.</text>
</comment>
<evidence type="ECO:0000256" key="2">
    <source>
        <dbReference type="ARBA" id="ARBA00022801"/>
    </source>
</evidence>
<evidence type="ECO:0000256" key="1">
    <source>
        <dbReference type="ARBA" id="ARBA00006336"/>
    </source>
</evidence>